<organism evidence="2 3">
    <name type="scientific">Mycena rosella</name>
    <name type="common">Pink bonnet</name>
    <name type="synonym">Agaricus rosellus</name>
    <dbReference type="NCBI Taxonomy" id="1033263"/>
    <lineage>
        <taxon>Eukaryota</taxon>
        <taxon>Fungi</taxon>
        <taxon>Dikarya</taxon>
        <taxon>Basidiomycota</taxon>
        <taxon>Agaricomycotina</taxon>
        <taxon>Agaricomycetes</taxon>
        <taxon>Agaricomycetidae</taxon>
        <taxon>Agaricales</taxon>
        <taxon>Marasmiineae</taxon>
        <taxon>Mycenaceae</taxon>
        <taxon>Mycena</taxon>
    </lineage>
</organism>
<sequence length="190" mass="20205">MEELTAGEIQSFSSLRPDRNNEASSSCRLCETDSGSTRSMVHHVVGAADKVPDQDQVSQSIIMDTFLHRISMLFGGRNYAALEASGVNTNQQKVDCFLWHNSNLVVIEGNPGDAGKPLSKLEPPTPTILATLDTAFATETARLSPANYICALQILNTDSNLLAYQGFSEGGEGGLLSSGNVGGISTELVI</sequence>
<gene>
    <name evidence="2" type="ORF">B0H17DRAFT_1126658</name>
</gene>
<feature type="compositionally biased region" description="Polar residues" evidence="1">
    <location>
        <begin position="22"/>
        <end position="33"/>
    </location>
</feature>
<evidence type="ECO:0000313" key="2">
    <source>
        <dbReference type="EMBL" id="KAJ7705056.1"/>
    </source>
</evidence>
<comment type="caution">
    <text evidence="2">The sequence shown here is derived from an EMBL/GenBank/DDBJ whole genome shotgun (WGS) entry which is preliminary data.</text>
</comment>
<dbReference type="Proteomes" id="UP001221757">
    <property type="component" value="Unassembled WGS sequence"/>
</dbReference>
<protein>
    <submittedName>
        <fullName evidence="2">Uncharacterized protein</fullName>
    </submittedName>
</protein>
<name>A0AAD7M7R2_MYCRO</name>
<dbReference type="AlphaFoldDB" id="A0AAD7M7R2"/>
<evidence type="ECO:0000256" key="1">
    <source>
        <dbReference type="SAM" id="MobiDB-lite"/>
    </source>
</evidence>
<keyword evidence="3" id="KW-1185">Reference proteome</keyword>
<dbReference type="EMBL" id="JARKIE010000009">
    <property type="protein sequence ID" value="KAJ7705056.1"/>
    <property type="molecule type" value="Genomic_DNA"/>
</dbReference>
<feature type="region of interest" description="Disordered" evidence="1">
    <location>
        <begin position="1"/>
        <end position="33"/>
    </location>
</feature>
<reference evidence="2" key="1">
    <citation type="submission" date="2023-03" db="EMBL/GenBank/DDBJ databases">
        <title>Massive genome expansion in bonnet fungi (Mycena s.s.) driven by repeated elements and novel gene families across ecological guilds.</title>
        <authorList>
            <consortium name="Lawrence Berkeley National Laboratory"/>
            <person name="Harder C.B."/>
            <person name="Miyauchi S."/>
            <person name="Viragh M."/>
            <person name="Kuo A."/>
            <person name="Thoen E."/>
            <person name="Andreopoulos B."/>
            <person name="Lu D."/>
            <person name="Skrede I."/>
            <person name="Drula E."/>
            <person name="Henrissat B."/>
            <person name="Morin E."/>
            <person name="Kohler A."/>
            <person name="Barry K."/>
            <person name="LaButti K."/>
            <person name="Morin E."/>
            <person name="Salamov A."/>
            <person name="Lipzen A."/>
            <person name="Mereny Z."/>
            <person name="Hegedus B."/>
            <person name="Baldrian P."/>
            <person name="Stursova M."/>
            <person name="Weitz H."/>
            <person name="Taylor A."/>
            <person name="Grigoriev I.V."/>
            <person name="Nagy L.G."/>
            <person name="Martin F."/>
            <person name="Kauserud H."/>
        </authorList>
    </citation>
    <scope>NUCLEOTIDE SEQUENCE</scope>
    <source>
        <strain evidence="2">CBHHK067</strain>
    </source>
</reference>
<evidence type="ECO:0000313" key="3">
    <source>
        <dbReference type="Proteomes" id="UP001221757"/>
    </source>
</evidence>
<accession>A0AAD7M7R2</accession>
<proteinExistence type="predicted"/>